<organism evidence="1 2">
    <name type="scientific">Methanosarcina siciliae HI350</name>
    <dbReference type="NCBI Taxonomy" id="1434119"/>
    <lineage>
        <taxon>Archaea</taxon>
        <taxon>Methanobacteriati</taxon>
        <taxon>Methanobacteriota</taxon>
        <taxon>Stenosarchaea group</taxon>
        <taxon>Methanomicrobia</taxon>
        <taxon>Methanosarcinales</taxon>
        <taxon>Methanosarcinaceae</taxon>
        <taxon>Methanosarcina</taxon>
    </lineage>
</organism>
<gene>
    <name evidence="1" type="ORF">MSSIH_3533</name>
</gene>
<proteinExistence type="predicted"/>
<evidence type="ECO:0000313" key="1">
    <source>
        <dbReference type="EMBL" id="AKB34223.1"/>
    </source>
</evidence>
<reference evidence="1 2" key="1">
    <citation type="submission" date="2014-07" db="EMBL/GenBank/DDBJ databases">
        <title>Methanogenic archaea and the global carbon cycle.</title>
        <authorList>
            <person name="Henriksen J.R."/>
            <person name="Luke J."/>
            <person name="Reinhart S."/>
            <person name="Benedict M.N."/>
            <person name="Youngblut N.D."/>
            <person name="Metcalf M.E."/>
            <person name="Whitaker R.J."/>
            <person name="Metcalf W.W."/>
        </authorList>
    </citation>
    <scope>NUCLEOTIDE SEQUENCE [LARGE SCALE GENOMIC DNA]</scope>
    <source>
        <strain evidence="1 2">HI350</strain>
    </source>
</reference>
<dbReference type="RefSeq" id="WP_187151812.1">
    <property type="nucleotide sequence ID" value="NZ_CP009507.1"/>
</dbReference>
<name>A0A0E3PI32_9EURY</name>
<dbReference type="Gene3D" id="2.40.10.480">
    <property type="match status" value="1"/>
</dbReference>
<dbReference type="KEGG" id="msz:MSSIH_3533"/>
<protein>
    <submittedName>
        <fullName evidence="1">Cell surface protein</fullName>
    </submittedName>
</protein>
<dbReference type="GeneID" id="41607720"/>
<accession>A0A0E3PI32</accession>
<dbReference type="SUPFAM" id="SSF50998">
    <property type="entry name" value="Quinoprotein alcohol dehydrogenase-like"/>
    <property type="match status" value="1"/>
</dbReference>
<dbReference type="EMBL" id="CP009507">
    <property type="protein sequence ID" value="AKB34223.1"/>
    <property type="molecule type" value="Genomic_DNA"/>
</dbReference>
<dbReference type="Proteomes" id="UP000033092">
    <property type="component" value="Chromosome"/>
</dbReference>
<sequence length="52" mass="5584">MQTYCFNATTSSPVWSTPSKTADDGVIGGWTRSVAVADGLVYSGSEDEEYFV</sequence>
<dbReference type="AlphaFoldDB" id="A0A0E3PI32"/>
<dbReference type="PATRIC" id="fig|1434119.4.peg.4594"/>
<evidence type="ECO:0000313" key="2">
    <source>
        <dbReference type="Proteomes" id="UP000033092"/>
    </source>
</evidence>
<dbReference type="InterPro" id="IPR011047">
    <property type="entry name" value="Quinoprotein_ADH-like_sf"/>
</dbReference>
<dbReference type="HOGENOM" id="CLU_3075406_0_0_2"/>